<dbReference type="EMBL" id="BAAASX010000033">
    <property type="protein sequence ID" value="GAA2352122.1"/>
    <property type="molecule type" value="Genomic_DNA"/>
</dbReference>
<dbReference type="Proteomes" id="UP001501584">
    <property type="component" value="Unassembled WGS sequence"/>
</dbReference>
<proteinExistence type="predicted"/>
<reference evidence="1 2" key="1">
    <citation type="journal article" date="2019" name="Int. J. Syst. Evol. Microbiol.">
        <title>The Global Catalogue of Microorganisms (GCM) 10K type strain sequencing project: providing services to taxonomists for standard genome sequencing and annotation.</title>
        <authorList>
            <consortium name="The Broad Institute Genomics Platform"/>
            <consortium name="The Broad Institute Genome Sequencing Center for Infectious Disease"/>
            <person name="Wu L."/>
            <person name="Ma J."/>
        </authorList>
    </citation>
    <scope>NUCLEOTIDE SEQUENCE [LARGE SCALE GENOMIC DNA]</scope>
    <source>
        <strain evidence="1 2">JCM 6238</strain>
    </source>
</reference>
<protein>
    <submittedName>
        <fullName evidence="1">Uncharacterized protein</fullName>
    </submittedName>
</protein>
<evidence type="ECO:0000313" key="1">
    <source>
        <dbReference type="EMBL" id="GAA2352122.1"/>
    </source>
</evidence>
<keyword evidence="2" id="KW-1185">Reference proteome</keyword>
<dbReference type="RefSeq" id="WP_310283752.1">
    <property type="nucleotide sequence ID" value="NZ_BAAASX010000033.1"/>
</dbReference>
<organism evidence="1 2">
    <name type="scientific">Glycomyces rutgersensis</name>
    <dbReference type="NCBI Taxonomy" id="58115"/>
    <lineage>
        <taxon>Bacteria</taxon>
        <taxon>Bacillati</taxon>
        <taxon>Actinomycetota</taxon>
        <taxon>Actinomycetes</taxon>
        <taxon>Glycomycetales</taxon>
        <taxon>Glycomycetaceae</taxon>
        <taxon>Glycomyces</taxon>
    </lineage>
</organism>
<comment type="caution">
    <text evidence="1">The sequence shown here is derived from an EMBL/GenBank/DDBJ whole genome shotgun (WGS) entry which is preliminary data.</text>
</comment>
<accession>A0ABN3GI22</accession>
<evidence type="ECO:0000313" key="2">
    <source>
        <dbReference type="Proteomes" id="UP001501584"/>
    </source>
</evidence>
<name>A0ABN3GI22_9ACTN</name>
<gene>
    <name evidence="1" type="ORF">GCM10010403_52180</name>
</gene>
<sequence>MSDRYATEATTRPAANPHDTAMAVFRPDLYTEAIDWLTEMHPDHYAYNAGFREAVRKLQKRQKEVAAAPSAGALDHATAAYARMFRDKLLQAGYAGAAQVLGDLADDYDGGADA</sequence>